<comment type="caution">
    <text evidence="1">The sequence shown here is derived from an EMBL/GenBank/DDBJ whole genome shotgun (WGS) entry which is preliminary data.</text>
</comment>
<protein>
    <submittedName>
        <fullName evidence="1">Uncharacterized protein</fullName>
    </submittedName>
</protein>
<gene>
    <name evidence="1" type="ORF">F2Q69_00005789</name>
</gene>
<evidence type="ECO:0000313" key="2">
    <source>
        <dbReference type="Proteomes" id="UP000712600"/>
    </source>
</evidence>
<dbReference type="Proteomes" id="UP000712600">
    <property type="component" value="Unassembled WGS sequence"/>
</dbReference>
<evidence type="ECO:0000313" key="1">
    <source>
        <dbReference type="EMBL" id="KAF3506010.1"/>
    </source>
</evidence>
<name>A0A8S9NTU3_BRACR</name>
<accession>A0A8S9NTU3</accession>
<dbReference type="EMBL" id="QGKX02001521">
    <property type="protein sequence ID" value="KAF3506010.1"/>
    <property type="molecule type" value="Genomic_DNA"/>
</dbReference>
<proteinExistence type="predicted"/>
<sequence length="76" mass="8518">MRLLNHLPVKSRIASSPLRHFSFIVAVVFSIFCNLSPRLSRLPRFVALSTDVCLGMSVDLLLRLSVDADAYGRRAM</sequence>
<dbReference type="AlphaFoldDB" id="A0A8S9NTU3"/>
<organism evidence="1 2">
    <name type="scientific">Brassica cretica</name>
    <name type="common">Mustard</name>
    <dbReference type="NCBI Taxonomy" id="69181"/>
    <lineage>
        <taxon>Eukaryota</taxon>
        <taxon>Viridiplantae</taxon>
        <taxon>Streptophyta</taxon>
        <taxon>Embryophyta</taxon>
        <taxon>Tracheophyta</taxon>
        <taxon>Spermatophyta</taxon>
        <taxon>Magnoliopsida</taxon>
        <taxon>eudicotyledons</taxon>
        <taxon>Gunneridae</taxon>
        <taxon>Pentapetalae</taxon>
        <taxon>rosids</taxon>
        <taxon>malvids</taxon>
        <taxon>Brassicales</taxon>
        <taxon>Brassicaceae</taxon>
        <taxon>Brassiceae</taxon>
        <taxon>Brassica</taxon>
    </lineage>
</organism>
<reference evidence="1" key="1">
    <citation type="submission" date="2019-12" db="EMBL/GenBank/DDBJ databases">
        <title>Genome sequencing and annotation of Brassica cretica.</title>
        <authorList>
            <person name="Studholme D.J."/>
            <person name="Sarris P."/>
        </authorList>
    </citation>
    <scope>NUCLEOTIDE SEQUENCE</scope>
    <source>
        <strain evidence="1">PFS-109/04</strain>
        <tissue evidence="1">Leaf</tissue>
    </source>
</reference>